<accession>A0A4D6KF52</accession>
<keyword evidence="1" id="KW-0229">DNA integration</keyword>
<evidence type="ECO:0000313" key="8">
    <source>
        <dbReference type="EMBL" id="QCD67238.1"/>
    </source>
</evidence>
<dbReference type="Proteomes" id="UP000297053">
    <property type="component" value="Plasmid unnamed1"/>
</dbReference>
<name>A0A4D6KF52_9EURY</name>
<keyword evidence="8" id="KW-0614">Plasmid</keyword>
<evidence type="ECO:0000256" key="2">
    <source>
        <dbReference type="ARBA" id="ARBA00023125"/>
    </source>
</evidence>
<dbReference type="Gene3D" id="1.10.443.10">
    <property type="entry name" value="Intergrase catalytic core"/>
    <property type="match status" value="1"/>
</dbReference>
<evidence type="ECO:0000313" key="9">
    <source>
        <dbReference type="Proteomes" id="UP000297053"/>
    </source>
</evidence>
<dbReference type="PROSITE" id="PS51900">
    <property type="entry name" value="CB"/>
    <property type="match status" value="1"/>
</dbReference>
<evidence type="ECO:0000256" key="3">
    <source>
        <dbReference type="ARBA" id="ARBA00023172"/>
    </source>
</evidence>
<dbReference type="Gene3D" id="1.10.150.130">
    <property type="match status" value="1"/>
</dbReference>
<sequence length="372" mass="41387">MTASESGGSDGEDDLRDALDAYLRSKGKGPNNESGAYRRNAERELERFADYLRDDGTTSLAEIDAGDLRNYIRDELTTRGLKPQTVHKYYGYVSAWIGWAQREGLVDEHYGIRTDAREPLPDRDGRTEERQQTWRREDREAFLSYLDERAHEAIDADGTTAYAATRDRALAYLLAFAGVRGAEVLAMPDDDRRDGANAGDLSNAVDALDVLGKSQAWETRAVPPQARPAIERWLTVYDPEPEWPLFPSFHYPSLYDRLSDDVDSDALSGYSDIFAAFRDTDARPPALTTDGARRLFKRLCADAAIEVAEGYLQLHGARRGVGRVLALQQGIDAAADQLDNSPEVVREAYSEVLASERAAKTGDAFEQHDGDE</sequence>
<dbReference type="SUPFAM" id="SSF56349">
    <property type="entry name" value="DNA breaking-rejoining enzymes"/>
    <property type="match status" value="1"/>
</dbReference>
<dbReference type="GO" id="GO:0015074">
    <property type="term" value="P:DNA integration"/>
    <property type="evidence" value="ECO:0007669"/>
    <property type="project" value="UniProtKB-KW"/>
</dbReference>
<evidence type="ECO:0008006" key="10">
    <source>
        <dbReference type="Google" id="ProtNLM"/>
    </source>
</evidence>
<dbReference type="PANTHER" id="PTHR30349:SF41">
    <property type="entry name" value="INTEGRASE_RECOMBINASE PROTEIN MJ0367-RELATED"/>
    <property type="match status" value="1"/>
</dbReference>
<dbReference type="AlphaFoldDB" id="A0A4D6KF52"/>
<feature type="domain" description="Core-binding (CB)" evidence="7">
    <location>
        <begin position="13"/>
        <end position="101"/>
    </location>
</feature>
<evidence type="ECO:0000256" key="4">
    <source>
        <dbReference type="PROSITE-ProRule" id="PRU01248"/>
    </source>
</evidence>
<dbReference type="InterPro" id="IPR010998">
    <property type="entry name" value="Integrase_recombinase_N"/>
</dbReference>
<feature type="region of interest" description="Disordered" evidence="5">
    <location>
        <begin position="1"/>
        <end position="40"/>
    </location>
</feature>
<evidence type="ECO:0000259" key="7">
    <source>
        <dbReference type="PROSITE" id="PS51900"/>
    </source>
</evidence>
<dbReference type="InterPro" id="IPR013762">
    <property type="entry name" value="Integrase-like_cat_sf"/>
</dbReference>
<proteinExistence type="predicted"/>
<dbReference type="InterPro" id="IPR011010">
    <property type="entry name" value="DNA_brk_join_enz"/>
</dbReference>
<protein>
    <recommendedName>
        <fullName evidence="10">Integrase</fullName>
    </recommendedName>
</protein>
<dbReference type="GO" id="GO:0006310">
    <property type="term" value="P:DNA recombination"/>
    <property type="evidence" value="ECO:0007669"/>
    <property type="project" value="UniProtKB-KW"/>
</dbReference>
<dbReference type="InterPro" id="IPR050090">
    <property type="entry name" value="Tyrosine_recombinase_XerCD"/>
</dbReference>
<dbReference type="InterPro" id="IPR044068">
    <property type="entry name" value="CB"/>
</dbReference>
<evidence type="ECO:0000259" key="6">
    <source>
        <dbReference type="PROSITE" id="PS51898"/>
    </source>
</evidence>
<keyword evidence="2 4" id="KW-0238">DNA-binding</keyword>
<feature type="domain" description="Tyr recombinase" evidence="6">
    <location>
        <begin position="129"/>
        <end position="363"/>
    </location>
</feature>
<dbReference type="GO" id="GO:0003677">
    <property type="term" value="F:DNA binding"/>
    <property type="evidence" value="ECO:0007669"/>
    <property type="project" value="UniProtKB-UniRule"/>
</dbReference>
<keyword evidence="3" id="KW-0233">DNA recombination</keyword>
<dbReference type="RefSeq" id="WP_012807488.1">
    <property type="nucleotide sequence ID" value="NZ_CP039376.1"/>
</dbReference>
<dbReference type="KEGG" id="halz:E5139_16465"/>
<dbReference type="InterPro" id="IPR002104">
    <property type="entry name" value="Integrase_catalytic"/>
</dbReference>
<organism evidence="8 9">
    <name type="scientific">Halomicrobium mukohataei</name>
    <dbReference type="NCBI Taxonomy" id="57705"/>
    <lineage>
        <taxon>Archaea</taxon>
        <taxon>Methanobacteriati</taxon>
        <taxon>Methanobacteriota</taxon>
        <taxon>Stenosarchaea group</taxon>
        <taxon>Halobacteria</taxon>
        <taxon>Halobacteriales</taxon>
        <taxon>Haloarculaceae</taxon>
        <taxon>Halomicrobium</taxon>
    </lineage>
</organism>
<dbReference type="PANTHER" id="PTHR30349">
    <property type="entry name" value="PHAGE INTEGRASE-RELATED"/>
    <property type="match status" value="1"/>
</dbReference>
<geneLocation type="plasmid" evidence="8 9">
    <name>unnamed1</name>
</geneLocation>
<dbReference type="PROSITE" id="PS51898">
    <property type="entry name" value="TYR_RECOMBINASE"/>
    <property type="match status" value="1"/>
</dbReference>
<dbReference type="GeneID" id="8409395"/>
<dbReference type="EMBL" id="CP039376">
    <property type="protein sequence ID" value="QCD67238.1"/>
    <property type="molecule type" value="Genomic_DNA"/>
</dbReference>
<reference evidence="8 9" key="1">
    <citation type="submission" date="2019-04" db="EMBL/GenBank/DDBJ databases">
        <title>Complete genome sequence of Arthrobacter sp. ZXY-2 associated with effective atrazine degradation and salt adaptation.</title>
        <authorList>
            <person name="Zhao X."/>
        </authorList>
    </citation>
    <scope>NUCLEOTIDE SEQUENCE [LARGE SCALE GENOMIC DNA]</scope>
    <source>
        <strain evidence="9">ZP60</strain>
        <plasmid evidence="8 9">unnamed1</plasmid>
    </source>
</reference>
<evidence type="ECO:0000256" key="5">
    <source>
        <dbReference type="SAM" id="MobiDB-lite"/>
    </source>
</evidence>
<gene>
    <name evidence="8" type="ORF">E5139_16465</name>
</gene>
<evidence type="ECO:0000256" key="1">
    <source>
        <dbReference type="ARBA" id="ARBA00022908"/>
    </source>
</evidence>
<reference evidence="8 9" key="2">
    <citation type="submission" date="2019-04" db="EMBL/GenBank/DDBJ databases">
        <authorList>
            <person name="Yang S."/>
            <person name="Wei W."/>
        </authorList>
    </citation>
    <scope>NUCLEOTIDE SEQUENCE [LARGE SCALE GENOMIC DNA]</scope>
    <source>
        <strain evidence="9">ZP60</strain>
        <plasmid evidence="8 9">unnamed1</plasmid>
    </source>
</reference>